<dbReference type="PATRIC" id="fig|1195236.3.peg.3630"/>
<reference evidence="8 9" key="1">
    <citation type="journal article" date="2013" name="Genome Announc.">
        <title>Draft Genome Sequence of the Cellulolytic, Mesophilic, Anaerobic Bacterium Clostridium termitidis Strain CT1112 (DSM 5398).</title>
        <authorList>
            <person name="Lal S."/>
            <person name="Ramachandran U."/>
            <person name="Zhang X."/>
            <person name="Munir R."/>
            <person name="Sparling R."/>
            <person name="Levin D.B."/>
        </authorList>
    </citation>
    <scope>NUCLEOTIDE SEQUENCE [LARGE SCALE GENOMIC DNA]</scope>
    <source>
        <strain evidence="8 9">CT1112</strain>
    </source>
</reference>
<evidence type="ECO:0000256" key="4">
    <source>
        <dbReference type="RuleBase" id="RU003744"/>
    </source>
</evidence>
<dbReference type="PROSITE" id="PS01039">
    <property type="entry name" value="SBP_BACTERIAL_3"/>
    <property type="match status" value="1"/>
</dbReference>
<evidence type="ECO:0000256" key="3">
    <source>
        <dbReference type="ARBA" id="ARBA00022729"/>
    </source>
</evidence>
<dbReference type="AlphaFoldDB" id="S0FQL6"/>
<feature type="chain" id="PRO_5039658460" evidence="5">
    <location>
        <begin position="24"/>
        <end position="263"/>
    </location>
</feature>
<dbReference type="STRING" id="1195236.CTER_3407"/>
<dbReference type="Pfam" id="PF00497">
    <property type="entry name" value="SBP_bac_3"/>
    <property type="match status" value="1"/>
</dbReference>
<dbReference type="EMBL" id="AORV01000046">
    <property type="protein sequence ID" value="EMS70768.1"/>
    <property type="molecule type" value="Genomic_DNA"/>
</dbReference>
<feature type="domain" description="Ionotropic glutamate receptor C-terminal" evidence="7">
    <location>
        <begin position="34"/>
        <end position="256"/>
    </location>
</feature>
<comment type="caution">
    <text evidence="8">The sequence shown here is derived from an EMBL/GenBank/DDBJ whole genome shotgun (WGS) entry which is preliminary data.</text>
</comment>
<evidence type="ECO:0000313" key="8">
    <source>
        <dbReference type="EMBL" id="EMS70768.1"/>
    </source>
</evidence>
<dbReference type="SMART" id="SM00062">
    <property type="entry name" value="PBPb"/>
    <property type="match status" value="1"/>
</dbReference>
<evidence type="ECO:0000259" key="6">
    <source>
        <dbReference type="SMART" id="SM00062"/>
    </source>
</evidence>
<dbReference type="PANTHER" id="PTHR35936">
    <property type="entry name" value="MEMBRANE-BOUND LYTIC MUREIN TRANSGLYCOSYLASE F"/>
    <property type="match status" value="1"/>
</dbReference>
<dbReference type="PANTHER" id="PTHR35936:SF19">
    <property type="entry name" value="AMINO-ACID-BINDING PROTEIN YXEM-RELATED"/>
    <property type="match status" value="1"/>
</dbReference>
<dbReference type="InterPro" id="IPR018313">
    <property type="entry name" value="SBP_3_CS"/>
</dbReference>
<keyword evidence="3 5" id="KW-0732">Signal</keyword>
<dbReference type="SUPFAM" id="SSF53850">
    <property type="entry name" value="Periplasmic binding protein-like II"/>
    <property type="match status" value="1"/>
</dbReference>
<dbReference type="eggNOG" id="COG0834">
    <property type="taxonomic scope" value="Bacteria"/>
</dbReference>
<evidence type="ECO:0000256" key="1">
    <source>
        <dbReference type="ARBA" id="ARBA00004196"/>
    </source>
</evidence>
<protein>
    <submittedName>
        <fullName evidence="8">Family 3 extracellular solute-binding protein</fullName>
    </submittedName>
</protein>
<keyword evidence="9" id="KW-1185">Reference proteome</keyword>
<dbReference type="GO" id="GO:0030313">
    <property type="term" value="C:cell envelope"/>
    <property type="evidence" value="ECO:0007669"/>
    <property type="project" value="UniProtKB-SubCell"/>
</dbReference>
<sequence>MNKIKRVLICLSALLIIALTVTACGSSASKNENVLKVGIDDTYPPMEYKDDSGANTGFDIEVAQALGEKLGMKVEFVPTAWTAIFSALEAEKYDVIISSLSITEERQKTLTYTRPYIANNQVIIVKKDLEGINSEKDLKDKIVCVQMGTTSDESCKEFNKVTPFKEYKQYEKMTEALSELKIGRVDALVADLVVAKYFVAKDPDSYKIVNTTLPNEPIGAAVKKSNTALAEKLDKAMEEIMNDGTLKKISEKWFGEDMTSNIE</sequence>
<comment type="similarity">
    <text evidence="2 4">Belongs to the bacterial solute-binding protein 3 family.</text>
</comment>
<name>S0FQL6_RUMCE</name>
<dbReference type="InterPro" id="IPR001638">
    <property type="entry name" value="Solute-binding_3/MltF_N"/>
</dbReference>
<dbReference type="RefSeq" id="WP_004627550.1">
    <property type="nucleotide sequence ID" value="NZ_AORV01000046.1"/>
</dbReference>
<dbReference type="Gene3D" id="3.40.190.10">
    <property type="entry name" value="Periplasmic binding protein-like II"/>
    <property type="match status" value="2"/>
</dbReference>
<dbReference type="InterPro" id="IPR001320">
    <property type="entry name" value="Iontro_rcpt_C"/>
</dbReference>
<feature type="domain" description="Solute-binding protein family 3/N-terminal" evidence="6">
    <location>
        <begin position="34"/>
        <end position="257"/>
    </location>
</feature>
<evidence type="ECO:0000256" key="2">
    <source>
        <dbReference type="ARBA" id="ARBA00010333"/>
    </source>
</evidence>
<evidence type="ECO:0000259" key="7">
    <source>
        <dbReference type="SMART" id="SM00079"/>
    </source>
</evidence>
<evidence type="ECO:0000313" key="9">
    <source>
        <dbReference type="Proteomes" id="UP000014155"/>
    </source>
</evidence>
<organism evidence="8 9">
    <name type="scientific">Ruminiclostridium cellobioparum subsp. termitidis CT1112</name>
    <dbReference type="NCBI Taxonomy" id="1195236"/>
    <lineage>
        <taxon>Bacteria</taxon>
        <taxon>Bacillati</taxon>
        <taxon>Bacillota</taxon>
        <taxon>Clostridia</taxon>
        <taxon>Eubacteriales</taxon>
        <taxon>Oscillospiraceae</taxon>
        <taxon>Ruminiclostridium</taxon>
    </lineage>
</organism>
<dbReference type="SMART" id="SM00079">
    <property type="entry name" value="PBPe"/>
    <property type="match status" value="1"/>
</dbReference>
<proteinExistence type="inferred from homology"/>
<comment type="subcellular location">
    <subcellularLocation>
        <location evidence="1">Cell envelope</location>
    </subcellularLocation>
</comment>
<dbReference type="GO" id="GO:0016020">
    <property type="term" value="C:membrane"/>
    <property type="evidence" value="ECO:0007669"/>
    <property type="project" value="InterPro"/>
</dbReference>
<dbReference type="PROSITE" id="PS51257">
    <property type="entry name" value="PROKAR_LIPOPROTEIN"/>
    <property type="match status" value="1"/>
</dbReference>
<feature type="signal peptide" evidence="5">
    <location>
        <begin position="1"/>
        <end position="23"/>
    </location>
</feature>
<dbReference type="GO" id="GO:0015276">
    <property type="term" value="F:ligand-gated monoatomic ion channel activity"/>
    <property type="evidence" value="ECO:0007669"/>
    <property type="project" value="InterPro"/>
</dbReference>
<dbReference type="CDD" id="cd13530">
    <property type="entry name" value="PBP2_peptides_like"/>
    <property type="match status" value="1"/>
</dbReference>
<gene>
    <name evidence="8" type="ORF">CTER_3407</name>
</gene>
<accession>S0FQL6</accession>
<dbReference type="Proteomes" id="UP000014155">
    <property type="component" value="Unassembled WGS sequence"/>
</dbReference>
<evidence type="ECO:0000256" key="5">
    <source>
        <dbReference type="SAM" id="SignalP"/>
    </source>
</evidence>